<evidence type="ECO:0000313" key="1">
    <source>
        <dbReference type="EMBL" id="KAK7492306.1"/>
    </source>
</evidence>
<accession>A0ABD0KZ78</accession>
<proteinExistence type="predicted"/>
<comment type="caution">
    <text evidence="1">The sequence shown here is derived from an EMBL/GenBank/DDBJ whole genome shotgun (WGS) entry which is preliminary data.</text>
</comment>
<evidence type="ECO:0000313" key="2">
    <source>
        <dbReference type="Proteomes" id="UP001519460"/>
    </source>
</evidence>
<organism evidence="1 2">
    <name type="scientific">Batillaria attramentaria</name>
    <dbReference type="NCBI Taxonomy" id="370345"/>
    <lineage>
        <taxon>Eukaryota</taxon>
        <taxon>Metazoa</taxon>
        <taxon>Spiralia</taxon>
        <taxon>Lophotrochozoa</taxon>
        <taxon>Mollusca</taxon>
        <taxon>Gastropoda</taxon>
        <taxon>Caenogastropoda</taxon>
        <taxon>Sorbeoconcha</taxon>
        <taxon>Cerithioidea</taxon>
        <taxon>Batillariidae</taxon>
        <taxon>Batillaria</taxon>
    </lineage>
</organism>
<dbReference type="Proteomes" id="UP001519460">
    <property type="component" value="Unassembled WGS sequence"/>
</dbReference>
<sequence>MILPVPCLSTAQQTGLTNFGAYKKYIMCKAKESLSPRPTDDGPVGSPSELTFALGGAWAINSGLTTLIVAPQLGSAVKENLSNRRSA</sequence>
<dbReference type="EMBL" id="JACVVK020000104">
    <property type="protein sequence ID" value="KAK7492306.1"/>
    <property type="molecule type" value="Genomic_DNA"/>
</dbReference>
<name>A0ABD0KZ78_9CAEN</name>
<protein>
    <submittedName>
        <fullName evidence="1">Uncharacterized protein</fullName>
    </submittedName>
</protein>
<gene>
    <name evidence="1" type="ORF">BaRGS_00016403</name>
</gene>
<reference evidence="1 2" key="1">
    <citation type="journal article" date="2023" name="Sci. Data">
        <title>Genome assembly of the Korean intertidal mud-creeper Batillaria attramentaria.</title>
        <authorList>
            <person name="Patra A.K."/>
            <person name="Ho P.T."/>
            <person name="Jun S."/>
            <person name="Lee S.J."/>
            <person name="Kim Y."/>
            <person name="Won Y.J."/>
        </authorList>
    </citation>
    <scope>NUCLEOTIDE SEQUENCE [LARGE SCALE GENOMIC DNA]</scope>
    <source>
        <strain evidence="1">Wonlab-2016</strain>
    </source>
</reference>
<dbReference type="AlphaFoldDB" id="A0ABD0KZ78"/>
<keyword evidence="2" id="KW-1185">Reference proteome</keyword>